<dbReference type="GO" id="GO:0006654">
    <property type="term" value="P:phosphatidic acid biosynthetic process"/>
    <property type="evidence" value="ECO:0007669"/>
    <property type="project" value="TreeGrafter"/>
</dbReference>
<dbReference type="AlphaFoldDB" id="A0A1Y1WMB3"/>
<dbReference type="PANTHER" id="PTHR42886">
    <property type="entry name" value="RE40534P-RELATED"/>
    <property type="match status" value="1"/>
</dbReference>
<dbReference type="SUPFAM" id="SSF53474">
    <property type="entry name" value="alpha/beta-Hydrolases"/>
    <property type="match status" value="1"/>
</dbReference>
<organism evidence="4 5">
    <name type="scientific">Linderina pennispora</name>
    <dbReference type="NCBI Taxonomy" id="61395"/>
    <lineage>
        <taxon>Eukaryota</taxon>
        <taxon>Fungi</taxon>
        <taxon>Fungi incertae sedis</taxon>
        <taxon>Zoopagomycota</taxon>
        <taxon>Kickxellomycotina</taxon>
        <taxon>Kickxellomycetes</taxon>
        <taxon>Kickxellales</taxon>
        <taxon>Kickxellaceae</taxon>
        <taxon>Linderina</taxon>
    </lineage>
</organism>
<dbReference type="GeneID" id="63806658"/>
<dbReference type="InterPro" id="IPR029058">
    <property type="entry name" value="AB_hydrolase_fold"/>
</dbReference>
<keyword evidence="5" id="KW-1185">Reference proteome</keyword>
<accession>A0A1Y1WMB3</accession>
<reference evidence="4 5" key="1">
    <citation type="submission" date="2016-07" db="EMBL/GenBank/DDBJ databases">
        <title>Pervasive Adenine N6-methylation of Active Genes in Fungi.</title>
        <authorList>
            <consortium name="DOE Joint Genome Institute"/>
            <person name="Mondo S.J."/>
            <person name="Dannebaum R.O."/>
            <person name="Kuo R.C."/>
            <person name="Labutti K."/>
            <person name="Haridas S."/>
            <person name="Kuo A."/>
            <person name="Salamov A."/>
            <person name="Ahrendt S.R."/>
            <person name="Lipzen A."/>
            <person name="Sullivan W."/>
            <person name="Andreopoulos W.B."/>
            <person name="Clum A."/>
            <person name="Lindquist E."/>
            <person name="Daum C."/>
            <person name="Ramamoorthy G.K."/>
            <person name="Gryganskyi A."/>
            <person name="Culley D."/>
            <person name="Magnuson J.K."/>
            <person name="James T.Y."/>
            <person name="O'Malley M.A."/>
            <person name="Stajich J.E."/>
            <person name="Spatafora J.W."/>
            <person name="Visel A."/>
            <person name="Grigoriev I.V."/>
        </authorList>
    </citation>
    <scope>NUCLEOTIDE SEQUENCE [LARGE SCALE GENOMIC DNA]</scope>
    <source>
        <strain evidence="4 5">ATCC 12442</strain>
    </source>
</reference>
<dbReference type="GO" id="GO:0055088">
    <property type="term" value="P:lipid homeostasis"/>
    <property type="evidence" value="ECO:0007669"/>
    <property type="project" value="TreeGrafter"/>
</dbReference>
<sequence length="361" mass="40433">MSSSTQVETSPLPWSPTVAKGPLSEREKGNQTETTLLSNMGDSHKLPSNAQLMDVSIDDAGNYVHTLAIKQEQAQHNLVMTHGSADGWNVYSIDWLGMGRSSRPKFGVSHTLPEEQRVGDTEKFFVESLETWRQKMGIEKMLLLGHSFGGYMSALYAMKYPEHVERLVLVSPIGLPEPPADLAERLKNGTVRQPKKPEDDDKAVDAKPSFKRNVMFGMAMSLWERNYTPQWLVRMAGPYGPQTDKLLRERADLAAYAYQISVLPGSSEYALGNILRPGAFARRPLVSRMQGLKVPTTFMYGQNDWIPAKTQLFTVRNCGHNIHLENPQGFNEVVLREMAELSWGANKSPDLSIPKSTPRIF</sequence>
<comment type="caution">
    <text evidence="4">The sequence shown here is derived from an EMBL/GenBank/DDBJ whole genome shotgun (WGS) entry which is preliminary data.</text>
</comment>
<evidence type="ECO:0000313" key="4">
    <source>
        <dbReference type="EMBL" id="ORX74234.1"/>
    </source>
</evidence>
<feature type="region of interest" description="Disordered" evidence="2">
    <location>
        <begin position="1"/>
        <end position="30"/>
    </location>
</feature>
<dbReference type="EMBL" id="MCFD01000001">
    <property type="protein sequence ID" value="ORX74234.1"/>
    <property type="molecule type" value="Genomic_DNA"/>
</dbReference>
<comment type="similarity">
    <text evidence="1">Belongs to the peptidase S33 family. ABHD4/ABHD5 subfamily.</text>
</comment>
<keyword evidence="4" id="KW-0378">Hydrolase</keyword>
<feature type="domain" description="AB hydrolase-1" evidence="3">
    <location>
        <begin position="85"/>
        <end position="327"/>
    </location>
</feature>
<protein>
    <submittedName>
        <fullName evidence="4">Alpha/beta-hydrolase</fullName>
    </submittedName>
</protein>
<dbReference type="RefSeq" id="XP_040747445.1">
    <property type="nucleotide sequence ID" value="XM_040890010.1"/>
</dbReference>
<dbReference type="PANTHER" id="PTHR42886:SF29">
    <property type="entry name" value="PUMMELIG, ISOFORM A"/>
    <property type="match status" value="1"/>
</dbReference>
<proteinExistence type="inferred from homology"/>
<dbReference type="GO" id="GO:0005739">
    <property type="term" value="C:mitochondrion"/>
    <property type="evidence" value="ECO:0007669"/>
    <property type="project" value="TreeGrafter"/>
</dbReference>
<evidence type="ECO:0000313" key="5">
    <source>
        <dbReference type="Proteomes" id="UP000193922"/>
    </source>
</evidence>
<evidence type="ECO:0000256" key="2">
    <source>
        <dbReference type="SAM" id="MobiDB-lite"/>
    </source>
</evidence>
<dbReference type="Proteomes" id="UP000193922">
    <property type="component" value="Unassembled WGS sequence"/>
</dbReference>
<gene>
    <name evidence="4" type="ORF">DL89DRAFT_289840</name>
</gene>
<dbReference type="STRING" id="61395.A0A1Y1WMB3"/>
<dbReference type="GO" id="GO:0042171">
    <property type="term" value="F:lysophosphatidic acid acyltransferase activity"/>
    <property type="evidence" value="ECO:0007669"/>
    <property type="project" value="TreeGrafter"/>
</dbReference>
<evidence type="ECO:0000259" key="3">
    <source>
        <dbReference type="Pfam" id="PF00561"/>
    </source>
</evidence>
<dbReference type="Pfam" id="PF00561">
    <property type="entry name" value="Abhydrolase_1"/>
    <property type="match status" value="1"/>
</dbReference>
<dbReference type="OrthoDB" id="7457040at2759"/>
<dbReference type="GO" id="GO:0052689">
    <property type="term" value="F:carboxylic ester hydrolase activity"/>
    <property type="evidence" value="ECO:0007669"/>
    <property type="project" value="TreeGrafter"/>
</dbReference>
<name>A0A1Y1WMB3_9FUNG</name>
<evidence type="ECO:0000256" key="1">
    <source>
        <dbReference type="ARBA" id="ARBA00038097"/>
    </source>
</evidence>
<dbReference type="Gene3D" id="3.40.50.1820">
    <property type="entry name" value="alpha/beta hydrolase"/>
    <property type="match status" value="1"/>
</dbReference>
<dbReference type="InterPro" id="IPR000073">
    <property type="entry name" value="AB_hydrolase_1"/>
</dbReference>